<accession>A0A8J2ZZ81</accession>
<evidence type="ECO:0000313" key="1">
    <source>
        <dbReference type="EMBL" id="GGH88033.1"/>
    </source>
</evidence>
<dbReference type="AlphaFoldDB" id="A0A8J2ZZ81"/>
<gene>
    <name evidence="1" type="ORF">GCM10007096_39420</name>
</gene>
<proteinExistence type="predicted"/>
<dbReference type="EMBL" id="BMFV01000046">
    <property type="protein sequence ID" value="GGH88033.1"/>
    <property type="molecule type" value="Genomic_DNA"/>
</dbReference>
<reference evidence="1" key="2">
    <citation type="submission" date="2020-09" db="EMBL/GenBank/DDBJ databases">
        <authorList>
            <person name="Sun Q."/>
            <person name="Zhou Y."/>
        </authorList>
    </citation>
    <scope>NUCLEOTIDE SEQUENCE</scope>
    <source>
        <strain evidence="1">CGMCC 1.12777</strain>
    </source>
</reference>
<dbReference type="Proteomes" id="UP000656813">
    <property type="component" value="Unassembled WGS sequence"/>
</dbReference>
<protein>
    <submittedName>
        <fullName evidence="1">Uncharacterized protein</fullName>
    </submittedName>
</protein>
<reference evidence="1" key="1">
    <citation type="journal article" date="2014" name="Int. J. Syst. Evol. Microbiol.">
        <title>Complete genome sequence of Corynebacterium casei LMG S-19264T (=DSM 44701T), isolated from a smear-ripened cheese.</title>
        <authorList>
            <consortium name="US DOE Joint Genome Institute (JGI-PGF)"/>
            <person name="Walter F."/>
            <person name="Albersmeier A."/>
            <person name="Kalinowski J."/>
            <person name="Ruckert C."/>
        </authorList>
    </citation>
    <scope>NUCLEOTIDE SEQUENCE</scope>
    <source>
        <strain evidence="1">CGMCC 1.12777</strain>
    </source>
</reference>
<comment type="caution">
    <text evidence="1">The sequence shown here is derived from an EMBL/GenBank/DDBJ whole genome shotgun (WGS) entry which is preliminary data.</text>
</comment>
<keyword evidence="2" id="KW-1185">Reference proteome</keyword>
<dbReference type="RefSeq" id="WP_188499095.1">
    <property type="nucleotide sequence ID" value="NZ_BMFV01000046.1"/>
</dbReference>
<evidence type="ECO:0000313" key="2">
    <source>
        <dbReference type="Proteomes" id="UP000656813"/>
    </source>
</evidence>
<sequence>MDKKIRAEKDLQHEGRQEYYLDIDRMMSEGLAGGTVNPKYDHPSVDYYHEIAVTEDPPRET</sequence>
<organism evidence="1 2">
    <name type="scientific">Pullulanibacillus pueri</name>
    <dbReference type="NCBI Taxonomy" id="1437324"/>
    <lineage>
        <taxon>Bacteria</taxon>
        <taxon>Bacillati</taxon>
        <taxon>Bacillota</taxon>
        <taxon>Bacilli</taxon>
        <taxon>Bacillales</taxon>
        <taxon>Sporolactobacillaceae</taxon>
        <taxon>Pullulanibacillus</taxon>
    </lineage>
</organism>
<name>A0A8J2ZZ81_9BACL</name>